<reference evidence="1" key="1">
    <citation type="submission" date="2018-02" db="EMBL/GenBank/DDBJ databases">
        <title>Rhizophora mucronata_Transcriptome.</title>
        <authorList>
            <person name="Meera S.P."/>
            <person name="Sreeshan A."/>
            <person name="Augustine A."/>
        </authorList>
    </citation>
    <scope>NUCLEOTIDE SEQUENCE</scope>
    <source>
        <tissue evidence="1">Leaf</tissue>
    </source>
</reference>
<protein>
    <submittedName>
        <fullName evidence="1">Uncharacterized protein</fullName>
    </submittedName>
</protein>
<accession>A0A2P2JA06</accession>
<dbReference type="AlphaFoldDB" id="A0A2P2JA06"/>
<organism evidence="1">
    <name type="scientific">Rhizophora mucronata</name>
    <name type="common">Asiatic mangrove</name>
    <dbReference type="NCBI Taxonomy" id="61149"/>
    <lineage>
        <taxon>Eukaryota</taxon>
        <taxon>Viridiplantae</taxon>
        <taxon>Streptophyta</taxon>
        <taxon>Embryophyta</taxon>
        <taxon>Tracheophyta</taxon>
        <taxon>Spermatophyta</taxon>
        <taxon>Magnoliopsida</taxon>
        <taxon>eudicotyledons</taxon>
        <taxon>Gunneridae</taxon>
        <taxon>Pentapetalae</taxon>
        <taxon>rosids</taxon>
        <taxon>fabids</taxon>
        <taxon>Malpighiales</taxon>
        <taxon>Rhizophoraceae</taxon>
        <taxon>Rhizophora</taxon>
    </lineage>
</organism>
<name>A0A2P2JA06_RHIMU</name>
<evidence type="ECO:0000313" key="1">
    <source>
        <dbReference type="EMBL" id="MBW90312.1"/>
    </source>
</evidence>
<dbReference type="EMBL" id="GGEC01009829">
    <property type="protein sequence ID" value="MBW90312.1"/>
    <property type="molecule type" value="Transcribed_RNA"/>
</dbReference>
<sequence length="19" mass="2259">MKQEESLQKGSFLAKLHKR</sequence>
<proteinExistence type="predicted"/>